<accession>A0A553P7Y5</accession>
<keyword evidence="4 6" id="KW-1015">Disulfide bond</keyword>
<keyword evidence="2" id="KW-0732">Signal</keyword>
<dbReference type="PROSITE" id="PS50923">
    <property type="entry name" value="SUSHI"/>
    <property type="match status" value="1"/>
</dbReference>
<dbReference type="PANTHER" id="PTHR46393:SF7">
    <property type="entry name" value="COMPLEMENT C2"/>
    <property type="match status" value="1"/>
</dbReference>
<gene>
    <name evidence="8" type="ORF">TCAL_16894</name>
</gene>
<evidence type="ECO:0000256" key="3">
    <source>
        <dbReference type="ARBA" id="ARBA00022737"/>
    </source>
</evidence>
<feature type="domain" description="Sushi" evidence="7">
    <location>
        <begin position="59"/>
        <end position="118"/>
    </location>
</feature>
<proteinExistence type="predicted"/>
<dbReference type="PANTHER" id="PTHR46393">
    <property type="entry name" value="SUSHI DOMAIN-CONTAINING PROTEIN"/>
    <property type="match status" value="1"/>
</dbReference>
<dbReference type="STRING" id="6832.A0A553P7Y5"/>
<dbReference type="EMBL" id="VCGU01000007">
    <property type="protein sequence ID" value="TRY73779.1"/>
    <property type="molecule type" value="Genomic_DNA"/>
</dbReference>
<dbReference type="SUPFAM" id="SSF57535">
    <property type="entry name" value="Complement control module/SCR domain"/>
    <property type="match status" value="2"/>
</dbReference>
<keyword evidence="1 6" id="KW-0768">Sushi</keyword>
<evidence type="ECO:0000256" key="1">
    <source>
        <dbReference type="ARBA" id="ARBA00022659"/>
    </source>
</evidence>
<dbReference type="OMA" id="WSSAPEF"/>
<keyword evidence="3" id="KW-0677">Repeat</keyword>
<evidence type="ECO:0000256" key="2">
    <source>
        <dbReference type="ARBA" id="ARBA00022729"/>
    </source>
</evidence>
<organism evidence="8 9">
    <name type="scientific">Tigriopus californicus</name>
    <name type="common">Marine copepod</name>
    <dbReference type="NCBI Taxonomy" id="6832"/>
    <lineage>
        <taxon>Eukaryota</taxon>
        <taxon>Metazoa</taxon>
        <taxon>Ecdysozoa</taxon>
        <taxon>Arthropoda</taxon>
        <taxon>Crustacea</taxon>
        <taxon>Multicrustacea</taxon>
        <taxon>Hexanauplia</taxon>
        <taxon>Copepoda</taxon>
        <taxon>Harpacticoida</taxon>
        <taxon>Harpacticidae</taxon>
        <taxon>Tigriopus</taxon>
    </lineage>
</organism>
<keyword evidence="9" id="KW-1185">Reference proteome</keyword>
<protein>
    <recommendedName>
        <fullName evidence="7">Sushi domain-containing protein</fullName>
    </recommendedName>
</protein>
<dbReference type="Pfam" id="PF00084">
    <property type="entry name" value="Sushi"/>
    <property type="match status" value="2"/>
</dbReference>
<evidence type="ECO:0000259" key="7">
    <source>
        <dbReference type="PROSITE" id="PS50923"/>
    </source>
</evidence>
<evidence type="ECO:0000256" key="4">
    <source>
        <dbReference type="ARBA" id="ARBA00023157"/>
    </source>
</evidence>
<evidence type="ECO:0000313" key="8">
    <source>
        <dbReference type="EMBL" id="TRY73779.1"/>
    </source>
</evidence>
<dbReference type="InterPro" id="IPR035976">
    <property type="entry name" value="Sushi/SCR/CCP_sf"/>
</dbReference>
<evidence type="ECO:0000256" key="6">
    <source>
        <dbReference type="PROSITE-ProRule" id="PRU00302"/>
    </source>
</evidence>
<keyword evidence="5" id="KW-0325">Glycoprotein</keyword>
<name>A0A553P7Y5_TIGCA</name>
<dbReference type="SMART" id="SM00032">
    <property type="entry name" value="CCP"/>
    <property type="match status" value="2"/>
</dbReference>
<dbReference type="Gene3D" id="2.10.70.10">
    <property type="entry name" value="Complement Module, domain 1"/>
    <property type="match status" value="2"/>
</dbReference>
<dbReference type="CDD" id="cd00033">
    <property type="entry name" value="CCP"/>
    <property type="match status" value="2"/>
</dbReference>
<evidence type="ECO:0000256" key="5">
    <source>
        <dbReference type="ARBA" id="ARBA00023180"/>
    </source>
</evidence>
<dbReference type="AlphaFoldDB" id="A0A553P7Y5"/>
<sequence length="124" mass="13879">METPQVLENVECPEFHIEDVELESRLESRKIGSIATFSCPLGFVLQGPDKIACQKNGKRACRFPGDPVHGRITPVKFLYEIGDKILVQCHSGFLNTGKQKLQCLESGGWSDRVPKCHNYMGSTR</sequence>
<dbReference type="InterPro" id="IPR000436">
    <property type="entry name" value="Sushi_SCR_CCP_dom"/>
</dbReference>
<feature type="disulfide bond" evidence="6">
    <location>
        <begin position="89"/>
        <end position="116"/>
    </location>
</feature>
<comment type="caution">
    <text evidence="6">Lacks conserved residue(s) required for the propagation of feature annotation.</text>
</comment>
<reference evidence="8 9" key="1">
    <citation type="journal article" date="2018" name="Nat. Ecol. Evol.">
        <title>Genomic signatures of mitonuclear coevolution across populations of Tigriopus californicus.</title>
        <authorList>
            <person name="Barreto F.S."/>
            <person name="Watson E.T."/>
            <person name="Lima T.G."/>
            <person name="Willett C.S."/>
            <person name="Edmands S."/>
            <person name="Li W."/>
            <person name="Burton R.S."/>
        </authorList>
    </citation>
    <scope>NUCLEOTIDE SEQUENCE [LARGE SCALE GENOMIC DNA]</scope>
    <source>
        <strain evidence="8 9">San Diego</strain>
    </source>
</reference>
<dbReference type="Proteomes" id="UP000318571">
    <property type="component" value="Chromosome 3"/>
</dbReference>
<evidence type="ECO:0000313" key="9">
    <source>
        <dbReference type="Proteomes" id="UP000318571"/>
    </source>
</evidence>
<comment type="caution">
    <text evidence="8">The sequence shown here is derived from an EMBL/GenBank/DDBJ whole genome shotgun (WGS) entry which is preliminary data.</text>
</comment>